<dbReference type="InterPro" id="IPR027417">
    <property type="entry name" value="P-loop_NTPase"/>
</dbReference>
<dbReference type="EMBL" id="JFHU01000254">
    <property type="protein sequence ID" value="EXX84912.1"/>
    <property type="molecule type" value="Genomic_DNA"/>
</dbReference>
<accession>A0A9W5RZK4</accession>
<sequence>MLSAYERFLNQRSWIDFPGLLSHIPTQLPENVELILPDPMPLSPVSARMLERLSNGRMTRIIAVSSFTDVQSTMPFGKVQFYHATGRLAEVREALRRIIQGRMPLDEVEMIIPDAEYALAILTMCASLGLPCSFADGLPVITSEMGRAAHFLLNWMESGYQVRQLVSMLQQQLITFSDRDRGITNADCIRALEKSGIGWGKERYIKLLGSGHVRSQGDPDERPEERERTEQQQRNDEIKKHLTNLLGELFPDEAALSVKPNGTDHKLHRRKWRCMPTCGC</sequence>
<gene>
    <name evidence="2" type="ORF">BG53_10075</name>
</gene>
<comment type="caution">
    <text evidence="2">The sequence shown here is derived from an EMBL/GenBank/DDBJ whole genome shotgun (WGS) entry which is preliminary data.</text>
</comment>
<dbReference type="AlphaFoldDB" id="A0A9W5RZK4"/>
<reference evidence="2 3" key="1">
    <citation type="submission" date="2014-02" db="EMBL/GenBank/DDBJ databases">
        <title>Genome sequence of Paenibacillus darwinianus reveals adaptive mechanisms for survival in Antarctic soils.</title>
        <authorList>
            <person name="Dsouza M."/>
            <person name="Taylor M.W."/>
            <person name="Turner S.J."/>
            <person name="Aislabie J."/>
        </authorList>
    </citation>
    <scope>NUCLEOTIDE SEQUENCE [LARGE SCALE GENOMIC DNA]</scope>
    <source>
        <strain evidence="2 3">CE1</strain>
    </source>
</reference>
<evidence type="ECO:0000256" key="1">
    <source>
        <dbReference type="SAM" id="MobiDB-lite"/>
    </source>
</evidence>
<keyword evidence="3" id="KW-1185">Reference proteome</keyword>
<proteinExistence type="predicted"/>
<evidence type="ECO:0000313" key="3">
    <source>
        <dbReference type="Proteomes" id="UP000053750"/>
    </source>
</evidence>
<protein>
    <submittedName>
        <fullName evidence="2">Uncharacterized protein</fullName>
    </submittedName>
</protein>
<dbReference type="Proteomes" id="UP000053750">
    <property type="component" value="Unassembled WGS sequence"/>
</dbReference>
<name>A0A9W5RZK4_9BACL</name>
<evidence type="ECO:0000313" key="2">
    <source>
        <dbReference type="EMBL" id="EXX84912.1"/>
    </source>
</evidence>
<feature type="region of interest" description="Disordered" evidence="1">
    <location>
        <begin position="211"/>
        <end position="236"/>
    </location>
</feature>
<dbReference type="SUPFAM" id="SSF52540">
    <property type="entry name" value="P-loop containing nucleoside triphosphate hydrolases"/>
    <property type="match status" value="1"/>
</dbReference>
<organism evidence="2 3">
    <name type="scientific">Paenibacillus darwinianus</name>
    <dbReference type="NCBI Taxonomy" id="1380763"/>
    <lineage>
        <taxon>Bacteria</taxon>
        <taxon>Bacillati</taxon>
        <taxon>Bacillota</taxon>
        <taxon>Bacilli</taxon>
        <taxon>Bacillales</taxon>
        <taxon>Paenibacillaceae</taxon>
        <taxon>Paenibacillus</taxon>
    </lineage>
</organism>
<feature type="compositionally biased region" description="Basic and acidic residues" evidence="1">
    <location>
        <begin position="215"/>
        <end position="236"/>
    </location>
</feature>